<accession>A0A803N8R9</accession>
<keyword evidence="2" id="KW-0479">Metal-binding</keyword>
<organism evidence="5 6">
    <name type="scientific">Chenopodium quinoa</name>
    <name type="common">Quinoa</name>
    <dbReference type="NCBI Taxonomy" id="63459"/>
    <lineage>
        <taxon>Eukaryota</taxon>
        <taxon>Viridiplantae</taxon>
        <taxon>Streptophyta</taxon>
        <taxon>Embryophyta</taxon>
        <taxon>Tracheophyta</taxon>
        <taxon>Spermatophyta</taxon>
        <taxon>Magnoliopsida</taxon>
        <taxon>eudicotyledons</taxon>
        <taxon>Gunneridae</taxon>
        <taxon>Pentapetalae</taxon>
        <taxon>Caryophyllales</taxon>
        <taxon>Chenopodiaceae</taxon>
        <taxon>Chenopodioideae</taxon>
        <taxon>Atripliceae</taxon>
        <taxon>Chenopodium</taxon>
    </lineage>
</organism>
<feature type="region of interest" description="Disordered" evidence="4">
    <location>
        <begin position="16"/>
        <end position="54"/>
    </location>
</feature>
<dbReference type="GO" id="GO:0004128">
    <property type="term" value="F:cytochrome-b5 reductase activity, acting on NAD(P)H"/>
    <property type="evidence" value="ECO:0007669"/>
    <property type="project" value="TreeGrafter"/>
</dbReference>
<sequence>CSTVLKAKVSLLFPQNSSAAGGVSRERKRGKPLKESSELKPVAKKPATQAKVPFEKGFSPMDWVKLTRTHPDLAGRSPRMEEMPESVRSSLGHSKSTKGSSNSDALLRWKCK</sequence>
<dbReference type="GO" id="GO:0005737">
    <property type="term" value="C:cytoplasm"/>
    <property type="evidence" value="ECO:0007669"/>
    <property type="project" value="TreeGrafter"/>
</dbReference>
<feature type="compositionally biased region" description="Basic and acidic residues" evidence="4">
    <location>
        <begin position="69"/>
        <end position="82"/>
    </location>
</feature>
<dbReference type="PANTHER" id="PTHR46237">
    <property type="entry name" value="CYTOCHROME B5 REDUCTASE 4 FAMILY MEMBER"/>
    <property type="match status" value="1"/>
</dbReference>
<dbReference type="InterPro" id="IPR051872">
    <property type="entry name" value="Cytochrome_b5/Flavoprotein_Rdt"/>
</dbReference>
<reference evidence="5" key="2">
    <citation type="submission" date="2021-03" db="UniProtKB">
        <authorList>
            <consortium name="EnsemblPlants"/>
        </authorList>
    </citation>
    <scope>IDENTIFICATION</scope>
</reference>
<dbReference type="EnsemblPlants" id="AUR62042252-RA">
    <property type="protein sequence ID" value="AUR62042252-RA:cds"/>
    <property type="gene ID" value="AUR62042252"/>
</dbReference>
<dbReference type="Proteomes" id="UP000596660">
    <property type="component" value="Unplaced"/>
</dbReference>
<evidence type="ECO:0000256" key="1">
    <source>
        <dbReference type="ARBA" id="ARBA00022617"/>
    </source>
</evidence>
<keyword evidence="1" id="KW-0349">Heme</keyword>
<dbReference type="GO" id="GO:0046872">
    <property type="term" value="F:metal ion binding"/>
    <property type="evidence" value="ECO:0007669"/>
    <property type="project" value="UniProtKB-KW"/>
</dbReference>
<dbReference type="GO" id="GO:0020037">
    <property type="term" value="F:heme binding"/>
    <property type="evidence" value="ECO:0007669"/>
    <property type="project" value="TreeGrafter"/>
</dbReference>
<protein>
    <submittedName>
        <fullName evidence="5">Uncharacterized protein</fullName>
    </submittedName>
</protein>
<evidence type="ECO:0000256" key="4">
    <source>
        <dbReference type="SAM" id="MobiDB-lite"/>
    </source>
</evidence>
<keyword evidence="3" id="KW-0408">Iron</keyword>
<keyword evidence="6" id="KW-1185">Reference proteome</keyword>
<dbReference type="Gramene" id="AUR62042252-RA">
    <property type="protein sequence ID" value="AUR62042252-RA:cds"/>
    <property type="gene ID" value="AUR62042252"/>
</dbReference>
<dbReference type="AlphaFoldDB" id="A0A803N8R9"/>
<evidence type="ECO:0000256" key="2">
    <source>
        <dbReference type="ARBA" id="ARBA00022723"/>
    </source>
</evidence>
<feature type="region of interest" description="Disordered" evidence="4">
    <location>
        <begin position="69"/>
        <end position="112"/>
    </location>
</feature>
<dbReference type="PANTHER" id="PTHR46237:SF1">
    <property type="entry name" value="CYTOCHROME B5 REDUCTASE 4"/>
    <property type="match status" value="1"/>
</dbReference>
<evidence type="ECO:0000313" key="6">
    <source>
        <dbReference type="Proteomes" id="UP000596660"/>
    </source>
</evidence>
<evidence type="ECO:0000313" key="5">
    <source>
        <dbReference type="EnsemblPlants" id="AUR62042252-RA:cds"/>
    </source>
</evidence>
<feature type="compositionally biased region" description="Polar residues" evidence="4">
    <location>
        <begin position="87"/>
        <end position="104"/>
    </location>
</feature>
<reference evidence="5" key="1">
    <citation type="journal article" date="2017" name="Nature">
        <title>The genome of Chenopodium quinoa.</title>
        <authorList>
            <person name="Jarvis D.E."/>
            <person name="Ho Y.S."/>
            <person name="Lightfoot D.J."/>
            <person name="Schmoeckel S.M."/>
            <person name="Li B."/>
            <person name="Borm T.J.A."/>
            <person name="Ohyanagi H."/>
            <person name="Mineta K."/>
            <person name="Michell C.T."/>
            <person name="Saber N."/>
            <person name="Kharbatia N.M."/>
            <person name="Rupper R.R."/>
            <person name="Sharp A.R."/>
            <person name="Dally N."/>
            <person name="Boughton B.A."/>
            <person name="Woo Y.H."/>
            <person name="Gao G."/>
            <person name="Schijlen E.G.W.M."/>
            <person name="Guo X."/>
            <person name="Momin A.A."/>
            <person name="Negrao S."/>
            <person name="Al-Babili S."/>
            <person name="Gehring C."/>
            <person name="Roessner U."/>
            <person name="Jung C."/>
            <person name="Murphy K."/>
            <person name="Arold S.T."/>
            <person name="Gojobori T."/>
            <person name="van der Linden C.G."/>
            <person name="van Loo E.N."/>
            <person name="Jellen E.N."/>
            <person name="Maughan P.J."/>
            <person name="Tester M."/>
        </authorList>
    </citation>
    <scope>NUCLEOTIDE SEQUENCE [LARGE SCALE GENOMIC DNA]</scope>
    <source>
        <strain evidence="5">cv. PI 614886</strain>
    </source>
</reference>
<proteinExistence type="predicted"/>
<evidence type="ECO:0000256" key="3">
    <source>
        <dbReference type="ARBA" id="ARBA00023004"/>
    </source>
</evidence>
<name>A0A803N8R9_CHEQI</name>